<comment type="caution">
    <text evidence="1">The sequence shown here is derived from an EMBL/GenBank/DDBJ whole genome shotgun (WGS) entry which is preliminary data.</text>
</comment>
<organism evidence="1 2">
    <name type="scientific">Handroanthus impetiginosus</name>
    <dbReference type="NCBI Taxonomy" id="429701"/>
    <lineage>
        <taxon>Eukaryota</taxon>
        <taxon>Viridiplantae</taxon>
        <taxon>Streptophyta</taxon>
        <taxon>Embryophyta</taxon>
        <taxon>Tracheophyta</taxon>
        <taxon>Spermatophyta</taxon>
        <taxon>Magnoliopsida</taxon>
        <taxon>eudicotyledons</taxon>
        <taxon>Gunneridae</taxon>
        <taxon>Pentapetalae</taxon>
        <taxon>asterids</taxon>
        <taxon>lamiids</taxon>
        <taxon>Lamiales</taxon>
        <taxon>Bignoniaceae</taxon>
        <taxon>Crescentiina</taxon>
        <taxon>Tabebuia alliance</taxon>
        <taxon>Handroanthus</taxon>
    </lineage>
</organism>
<keyword evidence="2" id="KW-1185">Reference proteome</keyword>
<dbReference type="STRING" id="429701.A0A2G9I521"/>
<dbReference type="OrthoDB" id="618098at2759"/>
<accession>A0A2G9I521</accession>
<dbReference type="PANTHER" id="PTHR46250:SF15">
    <property type="entry name" value="OS01G0523800 PROTEIN"/>
    <property type="match status" value="1"/>
</dbReference>
<evidence type="ECO:0000313" key="1">
    <source>
        <dbReference type="EMBL" id="PIN24849.1"/>
    </source>
</evidence>
<protein>
    <recommendedName>
        <fullName evidence="3">Myb/SANT-like domain-containing protein</fullName>
    </recommendedName>
</protein>
<dbReference type="Proteomes" id="UP000231279">
    <property type="component" value="Unassembled WGS sequence"/>
</dbReference>
<name>A0A2G9I521_9LAMI</name>
<evidence type="ECO:0008006" key="3">
    <source>
        <dbReference type="Google" id="ProtNLM"/>
    </source>
</evidence>
<proteinExistence type="predicted"/>
<dbReference type="PANTHER" id="PTHR46250">
    <property type="entry name" value="MYB/SANT-LIKE DNA-BINDING DOMAIN PROTEIN-RELATED"/>
    <property type="match status" value="1"/>
</dbReference>
<sequence length="237" mass="26928">MMTVFSRTDIRAGPHIHSKIHVWKKNHVSLVSMMLRSGFGWNDSTTMIVVEDSVWDNYVKIDPNARTMRFKSFPFYPSWCDIFGKDKATGEHAQDCQDVVESLLNNGNVGVDDYVPSGFDTNFQLQGSAMKSASTSKKRKSTETSNDDKFFDMMHSFCNRTKSYLGEIAKRIGYEYDTSEARKAVYDALGGLIKLTMSQKIWVVKQLVNNGKDMDLFFSLPNDARAEMVRMMLSGAF</sequence>
<dbReference type="AlphaFoldDB" id="A0A2G9I521"/>
<gene>
    <name evidence="1" type="ORF">CDL12_02430</name>
</gene>
<reference evidence="2" key="1">
    <citation type="journal article" date="2018" name="Gigascience">
        <title>Genome assembly of the Pink Ipe (Handroanthus impetiginosus, Bignoniaceae), a highly valued, ecologically keystone Neotropical timber forest tree.</title>
        <authorList>
            <person name="Silva-Junior O.B."/>
            <person name="Grattapaglia D."/>
            <person name="Novaes E."/>
            <person name="Collevatti R.G."/>
        </authorList>
    </citation>
    <scope>NUCLEOTIDE SEQUENCE [LARGE SCALE GENOMIC DNA]</scope>
    <source>
        <strain evidence="2">cv. UFG-1</strain>
    </source>
</reference>
<dbReference type="EMBL" id="NKXS01000348">
    <property type="protein sequence ID" value="PIN24849.1"/>
    <property type="molecule type" value="Genomic_DNA"/>
</dbReference>
<evidence type="ECO:0000313" key="2">
    <source>
        <dbReference type="Proteomes" id="UP000231279"/>
    </source>
</evidence>